<sequence>MPTTSPTRLYTNRWFAKFARQHGIGNEALRLAVEQAEAGLIDANLGSGVIKQRVARQGEGKSGGYRTILFFRQGEYAIFVFGFAKNDKASLTTTELAMYRKAAKIMFGLSQAQIDREVLAERLFEVNDDAADL</sequence>
<dbReference type="RefSeq" id="WP_182296124.1">
    <property type="nucleotide sequence ID" value="NZ_CP059851.1"/>
</dbReference>
<evidence type="ECO:0000313" key="1">
    <source>
        <dbReference type="EMBL" id="QMW22843.1"/>
    </source>
</evidence>
<dbReference type="KEGG" id="sand:H3309_16350"/>
<evidence type="ECO:0000313" key="2">
    <source>
        <dbReference type="Proteomes" id="UP000515292"/>
    </source>
</evidence>
<dbReference type="EMBL" id="CP059851">
    <property type="protein sequence ID" value="QMW22843.1"/>
    <property type="molecule type" value="Genomic_DNA"/>
</dbReference>
<protein>
    <submittedName>
        <fullName evidence="1">Type II toxin-antitoxin system RelE/ParE family toxin</fullName>
    </submittedName>
</protein>
<keyword evidence="2" id="KW-1185">Reference proteome</keyword>
<dbReference type="Pfam" id="PF06296">
    <property type="entry name" value="RelE"/>
    <property type="match status" value="1"/>
</dbReference>
<proteinExistence type="predicted"/>
<gene>
    <name evidence="1" type="ORF">H3309_16350</name>
</gene>
<dbReference type="AlphaFoldDB" id="A0A7G5IHK1"/>
<dbReference type="PIRSF" id="PIRSF018634">
    <property type="entry name" value="UCP018634"/>
    <property type="match status" value="1"/>
</dbReference>
<name>A0A7G5IHK1_9SPHN</name>
<dbReference type="Proteomes" id="UP000515292">
    <property type="component" value="Chromosome"/>
</dbReference>
<organism evidence="1 2">
    <name type="scientific">Sandaracinobacteroides saxicola</name>
    <dbReference type="NCBI Taxonomy" id="2759707"/>
    <lineage>
        <taxon>Bacteria</taxon>
        <taxon>Pseudomonadati</taxon>
        <taxon>Pseudomonadota</taxon>
        <taxon>Alphaproteobacteria</taxon>
        <taxon>Sphingomonadales</taxon>
        <taxon>Sphingosinicellaceae</taxon>
        <taxon>Sandaracinobacteroides</taxon>
    </lineage>
</organism>
<accession>A0A7G5IHK1</accession>
<dbReference type="InterPro" id="IPR009387">
    <property type="entry name" value="HigB-2"/>
</dbReference>
<reference evidence="1 2" key="1">
    <citation type="submission" date="2020-07" db="EMBL/GenBank/DDBJ databases">
        <title>Complete genome sequence for Sandaracinobacter sp. M6.</title>
        <authorList>
            <person name="Tang Y."/>
            <person name="Liu Q."/>
            <person name="Guo Z."/>
            <person name="Lei P."/>
            <person name="Huang B."/>
        </authorList>
    </citation>
    <scope>NUCLEOTIDE SEQUENCE [LARGE SCALE GENOMIC DNA]</scope>
    <source>
        <strain evidence="1 2">M6</strain>
    </source>
</reference>